<dbReference type="AlphaFoldDB" id="A0A9N9PFY9"/>
<feature type="non-terminal residue" evidence="1">
    <location>
        <position position="48"/>
    </location>
</feature>
<protein>
    <submittedName>
        <fullName evidence="1">5391_t:CDS:1</fullName>
    </submittedName>
</protein>
<dbReference type="EMBL" id="CAJVPZ010092941">
    <property type="protein sequence ID" value="CAG8816520.1"/>
    <property type="molecule type" value="Genomic_DNA"/>
</dbReference>
<organism evidence="1 2">
    <name type="scientific">Racocetra fulgida</name>
    <dbReference type="NCBI Taxonomy" id="60492"/>
    <lineage>
        <taxon>Eukaryota</taxon>
        <taxon>Fungi</taxon>
        <taxon>Fungi incertae sedis</taxon>
        <taxon>Mucoromycota</taxon>
        <taxon>Glomeromycotina</taxon>
        <taxon>Glomeromycetes</taxon>
        <taxon>Diversisporales</taxon>
        <taxon>Gigasporaceae</taxon>
        <taxon>Racocetra</taxon>
    </lineage>
</organism>
<evidence type="ECO:0000313" key="2">
    <source>
        <dbReference type="Proteomes" id="UP000789396"/>
    </source>
</evidence>
<reference evidence="1" key="1">
    <citation type="submission" date="2021-06" db="EMBL/GenBank/DDBJ databases">
        <authorList>
            <person name="Kallberg Y."/>
            <person name="Tangrot J."/>
            <person name="Rosling A."/>
        </authorList>
    </citation>
    <scope>NUCLEOTIDE SEQUENCE</scope>
    <source>
        <strain evidence="1">IN212</strain>
    </source>
</reference>
<comment type="caution">
    <text evidence="1">The sequence shown here is derived from an EMBL/GenBank/DDBJ whole genome shotgun (WGS) entry which is preliminary data.</text>
</comment>
<dbReference type="OrthoDB" id="2327125at2759"/>
<gene>
    <name evidence="1" type="ORF">RFULGI_LOCUS19267</name>
</gene>
<name>A0A9N9PFY9_9GLOM</name>
<dbReference type="Proteomes" id="UP000789396">
    <property type="component" value="Unassembled WGS sequence"/>
</dbReference>
<feature type="non-terminal residue" evidence="1">
    <location>
        <position position="1"/>
    </location>
</feature>
<evidence type="ECO:0000313" key="1">
    <source>
        <dbReference type="EMBL" id="CAG8816520.1"/>
    </source>
</evidence>
<accession>A0A9N9PFY9</accession>
<proteinExistence type="predicted"/>
<sequence length="48" mass="5372">FPKDFGNAPSQDTSRLTGYKAWHPKVIGLYLNNDEKTSANLRPHSVLS</sequence>
<keyword evidence="2" id="KW-1185">Reference proteome</keyword>